<dbReference type="InterPro" id="IPR023093">
    <property type="entry name" value="ScpA-like_C"/>
</dbReference>
<dbReference type="InterPro" id="IPR006909">
    <property type="entry name" value="Rad21/Rec8_C_eu"/>
</dbReference>
<comment type="caution">
    <text evidence="7">The sequence shown here is derived from an EMBL/GenBank/DDBJ whole genome shotgun (WGS) entry which is preliminary data.</text>
</comment>
<evidence type="ECO:0000259" key="5">
    <source>
        <dbReference type="Pfam" id="PF04824"/>
    </source>
</evidence>
<dbReference type="GO" id="GO:1990414">
    <property type="term" value="P:replication-born double-strand break repair via sister chromatid exchange"/>
    <property type="evidence" value="ECO:0007669"/>
    <property type="project" value="TreeGrafter"/>
</dbReference>
<dbReference type="SUPFAM" id="SSF46785">
    <property type="entry name" value="Winged helix' DNA-binding domain"/>
    <property type="match status" value="1"/>
</dbReference>
<dbReference type="EMBL" id="CAJPDT010000053">
    <property type="protein sequence ID" value="CAF9929311.1"/>
    <property type="molecule type" value="Genomic_DNA"/>
</dbReference>
<dbReference type="GO" id="GO:0003682">
    <property type="term" value="F:chromatin binding"/>
    <property type="evidence" value="ECO:0007669"/>
    <property type="project" value="TreeGrafter"/>
</dbReference>
<reference evidence="7" key="1">
    <citation type="submission" date="2021-03" db="EMBL/GenBank/DDBJ databases">
        <authorList>
            <person name="Tagirdzhanova G."/>
        </authorList>
    </citation>
    <scope>NUCLEOTIDE SEQUENCE</scope>
</reference>
<dbReference type="GO" id="GO:0005634">
    <property type="term" value="C:nucleus"/>
    <property type="evidence" value="ECO:0007669"/>
    <property type="project" value="UniProtKB-SubCell"/>
</dbReference>
<dbReference type="Gene3D" id="1.10.10.580">
    <property type="entry name" value="Structural maintenance of chromosome 1. Chain E"/>
    <property type="match status" value="1"/>
</dbReference>
<dbReference type="InterPro" id="IPR006910">
    <property type="entry name" value="Rad21_Rec8_N"/>
</dbReference>
<accession>A0A8H3FR95</accession>
<sequence length="626" mass="68245">MFYSETLLSKTGPLARVWLSANLERKLSKTHILQSNIESSVNAIVDQGTAPMALRLSGQLLLGVVRIYSRKARYLLDDCNEALLKIKMAFRPGNVDLPANLNMPSAAALTVGDRISDPMMPDLDPSLLDFRPMSIDFGSKKDDPLSWNSQVLSDPLSIEIGRHEPPRDERAEFDEDDMNIDLDLDLGLDDGPSIEVGRKAPPPRSLEDDLIGDEDKFQHDFGFDEHTRTRLSSRVPSLIEDREDEMQDNGGMLLDDADEFVLPMDDAPIGSAAPADPRLQRASQSPLSSIRSSVVRDCDAINTIEQGEAASIHQATHTAKRRKIIQTDSETMLSSTQIKQQQADRSAILKPASYLSRDPMLLNLMNMQKNGDFVSSIMGEGRAKGWAPELRGILSIEVVRKSGELKRKRDSGVADLGEDEAQAGVGDLPQLEIPEDDMFGAADEGLDLGLGGDAAAREQSARIDLSADDGFLPAHEDEGAGMIGRQDDEEDSEAARDHFDDTTAPLLHPMEQGAVSQGTKHAVHLLRDRFGSSADGSPYQQKKANILFQQLLPEATTTKADATKMFFEVLVLATKDAVNVEQAEDTLSGPLRIRAKRGLWGSWAETEAGGEIAVQETVTPAAAASS</sequence>
<feature type="region of interest" description="Disordered" evidence="4">
    <location>
        <begin position="470"/>
        <end position="495"/>
    </location>
</feature>
<dbReference type="Pfam" id="PF04825">
    <property type="entry name" value="Rad21_Rec8_N"/>
    <property type="match status" value="1"/>
</dbReference>
<comment type="subcellular location">
    <subcellularLocation>
        <location evidence="1">Nucleus</location>
    </subcellularLocation>
</comment>
<dbReference type="InterPro" id="IPR036390">
    <property type="entry name" value="WH_DNA-bd_sf"/>
</dbReference>
<protein>
    <submittedName>
        <fullName evidence="7">Sister chromatid cohesion protein 1</fullName>
    </submittedName>
</protein>
<evidence type="ECO:0000256" key="1">
    <source>
        <dbReference type="ARBA" id="ARBA00004123"/>
    </source>
</evidence>
<dbReference type="OrthoDB" id="10071381at2759"/>
<keyword evidence="8" id="KW-1185">Reference proteome</keyword>
<feature type="domain" description="Rad21/Rec8-like protein C-terminal eukaryotic" evidence="5">
    <location>
        <begin position="545"/>
        <end position="584"/>
    </location>
</feature>
<keyword evidence="3" id="KW-0539">Nucleus</keyword>
<dbReference type="InterPro" id="IPR039781">
    <property type="entry name" value="Rad21/Rec8-like"/>
</dbReference>
<dbReference type="Pfam" id="PF04824">
    <property type="entry name" value="Rad21_Rec8"/>
    <property type="match status" value="1"/>
</dbReference>
<dbReference type="PANTHER" id="PTHR12585:SF69">
    <property type="entry name" value="FI11703P"/>
    <property type="match status" value="1"/>
</dbReference>
<dbReference type="CDD" id="cd21788">
    <property type="entry name" value="Rad21_Rec8_M_SpRad21p-like"/>
    <property type="match status" value="1"/>
</dbReference>
<feature type="domain" description="Rad21/Rec8-like protein N-terminal" evidence="6">
    <location>
        <begin position="1"/>
        <end position="100"/>
    </location>
</feature>
<comment type="similarity">
    <text evidence="2">Belongs to the rad21 family.</text>
</comment>
<evidence type="ECO:0000313" key="8">
    <source>
        <dbReference type="Proteomes" id="UP000664534"/>
    </source>
</evidence>
<feature type="region of interest" description="Disordered" evidence="4">
    <location>
        <begin position="191"/>
        <end position="210"/>
    </location>
</feature>
<gene>
    <name evidence="7" type="primary">MCD1</name>
    <name evidence="7" type="ORF">IMSHALPRED_007876</name>
</gene>
<organism evidence="7 8">
    <name type="scientific">Imshaugia aleurites</name>
    <dbReference type="NCBI Taxonomy" id="172621"/>
    <lineage>
        <taxon>Eukaryota</taxon>
        <taxon>Fungi</taxon>
        <taxon>Dikarya</taxon>
        <taxon>Ascomycota</taxon>
        <taxon>Pezizomycotina</taxon>
        <taxon>Lecanoromycetes</taxon>
        <taxon>OSLEUM clade</taxon>
        <taxon>Lecanoromycetidae</taxon>
        <taxon>Lecanorales</taxon>
        <taxon>Lecanorineae</taxon>
        <taxon>Parmeliaceae</taxon>
        <taxon>Imshaugia</taxon>
    </lineage>
</organism>
<dbReference type="AlphaFoldDB" id="A0A8H3FR95"/>
<evidence type="ECO:0000313" key="7">
    <source>
        <dbReference type="EMBL" id="CAF9929311.1"/>
    </source>
</evidence>
<name>A0A8H3FR95_9LECA</name>
<dbReference type="PANTHER" id="PTHR12585">
    <property type="entry name" value="SCC1 / RAD21 FAMILY MEMBER"/>
    <property type="match status" value="1"/>
</dbReference>
<evidence type="ECO:0000256" key="2">
    <source>
        <dbReference type="ARBA" id="ARBA00009870"/>
    </source>
</evidence>
<dbReference type="GO" id="GO:0007064">
    <property type="term" value="P:mitotic sister chromatid cohesion"/>
    <property type="evidence" value="ECO:0007669"/>
    <property type="project" value="TreeGrafter"/>
</dbReference>
<proteinExistence type="inferred from homology"/>
<evidence type="ECO:0000256" key="4">
    <source>
        <dbReference type="SAM" id="MobiDB-lite"/>
    </source>
</evidence>
<dbReference type="GO" id="GO:0030892">
    <property type="term" value="C:mitotic cohesin complex"/>
    <property type="evidence" value="ECO:0007669"/>
    <property type="project" value="TreeGrafter"/>
</dbReference>
<dbReference type="FunFam" id="1.10.10.580:FF:000004">
    <property type="entry name" value="Double-strand-break repair protein rad21"/>
    <property type="match status" value="1"/>
</dbReference>
<dbReference type="Proteomes" id="UP000664534">
    <property type="component" value="Unassembled WGS sequence"/>
</dbReference>
<evidence type="ECO:0000259" key="6">
    <source>
        <dbReference type="Pfam" id="PF04825"/>
    </source>
</evidence>
<evidence type="ECO:0000256" key="3">
    <source>
        <dbReference type="ARBA" id="ARBA00023242"/>
    </source>
</evidence>